<proteinExistence type="predicted"/>
<feature type="compositionally biased region" description="Polar residues" evidence="1">
    <location>
        <begin position="17"/>
        <end position="36"/>
    </location>
</feature>
<dbReference type="RefSeq" id="WP_046308646.1">
    <property type="nucleotide sequence ID" value="NZ_CBCSCY010000044.1"/>
</dbReference>
<evidence type="ECO:0000313" key="3">
    <source>
        <dbReference type="Proteomes" id="UP000033109"/>
    </source>
</evidence>
<evidence type="ECO:0000256" key="1">
    <source>
        <dbReference type="SAM" id="MobiDB-lite"/>
    </source>
</evidence>
<evidence type="ECO:0000313" key="2">
    <source>
        <dbReference type="EMBL" id="AKD01941.1"/>
    </source>
</evidence>
<gene>
    <name evidence="2" type="ORF">PKOR_00770</name>
</gene>
<dbReference type="PATRIC" id="fig|400092.3.peg.179"/>
<protein>
    <submittedName>
        <fullName evidence="2">Uncharacterized protein</fullName>
    </submittedName>
</protein>
<feature type="compositionally biased region" description="Gly residues" evidence="1">
    <location>
        <begin position="74"/>
        <end position="90"/>
    </location>
</feature>
<feature type="region of interest" description="Disordered" evidence="1">
    <location>
        <begin position="1"/>
        <end position="90"/>
    </location>
</feature>
<accession>A0A0E3UVL5</accession>
<dbReference type="AlphaFoldDB" id="A0A0E3UVL5"/>
<dbReference type="OrthoDB" id="854042at2"/>
<dbReference type="KEGG" id="pko:PKOR_00770"/>
<feature type="compositionally biased region" description="Basic and acidic residues" evidence="1">
    <location>
        <begin position="1"/>
        <end position="15"/>
    </location>
</feature>
<organism evidence="2 3">
    <name type="scientific">Pontibacter korlensis</name>
    <dbReference type="NCBI Taxonomy" id="400092"/>
    <lineage>
        <taxon>Bacteria</taxon>
        <taxon>Pseudomonadati</taxon>
        <taxon>Bacteroidota</taxon>
        <taxon>Cytophagia</taxon>
        <taxon>Cytophagales</taxon>
        <taxon>Hymenobacteraceae</taxon>
        <taxon>Pontibacter</taxon>
    </lineage>
</organism>
<keyword evidence="3" id="KW-1185">Reference proteome</keyword>
<sequence length="90" mass="9211">MADNKNKKGQTELTKRNLASNANSQPNPEDYSNTANIKGGVDEGRGGTKATASQQQGQGSWSKNRHNEARPGSQTGGGGGGQGGNNPTGK</sequence>
<dbReference type="Proteomes" id="UP000033109">
    <property type="component" value="Chromosome"/>
</dbReference>
<dbReference type="EMBL" id="CP009621">
    <property type="protein sequence ID" value="AKD01941.1"/>
    <property type="molecule type" value="Genomic_DNA"/>
</dbReference>
<feature type="compositionally biased region" description="Polar residues" evidence="1">
    <location>
        <begin position="50"/>
        <end position="62"/>
    </location>
</feature>
<dbReference type="HOGENOM" id="CLU_2438289_0_0_10"/>
<name>A0A0E3UVL5_9BACT</name>
<reference evidence="2 3" key="1">
    <citation type="journal article" date="2015" name="Sci. Rep.">
        <title>Unraveling adaptation of Pontibacter korlensis to radiation and infertility in desert through complete genome and comparative transcriptomic analysis.</title>
        <authorList>
            <person name="Dai J."/>
            <person name="Dai W."/>
            <person name="Qiu C."/>
            <person name="Yang Z."/>
            <person name="Zhang Y."/>
            <person name="Zhou M."/>
            <person name="Zhang L."/>
            <person name="Fang C."/>
            <person name="Gao Q."/>
            <person name="Yang Q."/>
            <person name="Li X."/>
            <person name="Wang Z."/>
            <person name="Wang Z."/>
            <person name="Jia Z."/>
            <person name="Chen X."/>
        </authorList>
    </citation>
    <scope>NUCLEOTIDE SEQUENCE [LARGE SCALE GENOMIC DNA]</scope>
    <source>
        <strain evidence="2 3">X14-1T</strain>
    </source>
</reference>